<dbReference type="EMBL" id="LAZR01001070">
    <property type="protein sequence ID" value="KKN51276.1"/>
    <property type="molecule type" value="Genomic_DNA"/>
</dbReference>
<reference evidence="1" key="1">
    <citation type="journal article" date="2015" name="Nature">
        <title>Complex archaea that bridge the gap between prokaryotes and eukaryotes.</title>
        <authorList>
            <person name="Spang A."/>
            <person name="Saw J.H."/>
            <person name="Jorgensen S.L."/>
            <person name="Zaremba-Niedzwiedzka K."/>
            <person name="Martijn J."/>
            <person name="Lind A.E."/>
            <person name="van Eijk R."/>
            <person name="Schleper C."/>
            <person name="Guy L."/>
            <person name="Ettema T.J."/>
        </authorList>
    </citation>
    <scope>NUCLEOTIDE SEQUENCE</scope>
</reference>
<evidence type="ECO:0000313" key="1">
    <source>
        <dbReference type="EMBL" id="KKN51276.1"/>
    </source>
</evidence>
<name>A0A0F9TQD1_9ZZZZ</name>
<protein>
    <submittedName>
        <fullName evidence="1">Uncharacterized protein</fullName>
    </submittedName>
</protein>
<proteinExistence type="predicted"/>
<sequence length="118" mass="13541">MFIDEVAAKIQATERHVQELEASKRMSLAIKDISSTRQWEPLQALLEEKRQLAMLRMCGMNVDDRTRGDLAAEVRVLGWLAEQPLAAARDVPAMEQQIKMCREEINALSRRVPQKRPQ</sequence>
<comment type="caution">
    <text evidence="1">The sequence shown here is derived from an EMBL/GenBank/DDBJ whole genome shotgun (WGS) entry which is preliminary data.</text>
</comment>
<dbReference type="AlphaFoldDB" id="A0A0F9TQD1"/>
<gene>
    <name evidence="1" type="ORF">LCGC14_0624370</name>
</gene>
<accession>A0A0F9TQD1</accession>
<organism evidence="1">
    <name type="scientific">marine sediment metagenome</name>
    <dbReference type="NCBI Taxonomy" id="412755"/>
    <lineage>
        <taxon>unclassified sequences</taxon>
        <taxon>metagenomes</taxon>
        <taxon>ecological metagenomes</taxon>
    </lineage>
</organism>